<keyword evidence="1" id="KW-0812">Transmembrane</keyword>
<name>A0A3S0IWJ0_9BACI</name>
<keyword evidence="1" id="KW-0472">Membrane</keyword>
<feature type="transmembrane region" description="Helical" evidence="1">
    <location>
        <begin position="7"/>
        <end position="28"/>
    </location>
</feature>
<evidence type="ECO:0000313" key="2">
    <source>
        <dbReference type="EMBL" id="RTR32950.1"/>
    </source>
</evidence>
<reference evidence="2 3" key="1">
    <citation type="submission" date="2018-12" db="EMBL/GenBank/DDBJ databases">
        <title>Bacillus yapensis draft genome sequence.</title>
        <authorList>
            <person name="Yu L."/>
            <person name="Xu X."/>
            <person name="Tang X."/>
        </authorList>
    </citation>
    <scope>NUCLEOTIDE SEQUENCE [LARGE SCALE GENOMIC DNA]</scope>
    <source>
        <strain evidence="2 3">XXST-01</strain>
    </source>
</reference>
<organism evidence="2 3">
    <name type="scientific">Bacillus yapensis</name>
    <dbReference type="NCBI Taxonomy" id="2492960"/>
    <lineage>
        <taxon>Bacteria</taxon>
        <taxon>Bacillati</taxon>
        <taxon>Bacillota</taxon>
        <taxon>Bacilli</taxon>
        <taxon>Bacillales</taxon>
        <taxon>Bacillaceae</taxon>
        <taxon>Bacillus</taxon>
    </lineage>
</organism>
<evidence type="ECO:0000313" key="3">
    <source>
        <dbReference type="Proteomes" id="UP000271374"/>
    </source>
</evidence>
<dbReference type="OrthoDB" id="2087420at2"/>
<evidence type="ECO:0000256" key="1">
    <source>
        <dbReference type="SAM" id="Phobius"/>
    </source>
</evidence>
<dbReference type="EMBL" id="RXNT01000005">
    <property type="protein sequence ID" value="RTR32950.1"/>
    <property type="molecule type" value="Genomic_DNA"/>
</dbReference>
<accession>A0A3S0IWJ0</accession>
<dbReference type="RefSeq" id="WP_126408059.1">
    <property type="nucleotide sequence ID" value="NZ_RXNT01000005.1"/>
</dbReference>
<dbReference type="AlphaFoldDB" id="A0A3S0IWJ0"/>
<keyword evidence="1" id="KW-1133">Transmembrane helix</keyword>
<dbReference type="Proteomes" id="UP000271374">
    <property type="component" value="Unassembled WGS sequence"/>
</dbReference>
<gene>
    <name evidence="2" type="ORF">EKG37_07765</name>
</gene>
<proteinExistence type="predicted"/>
<comment type="caution">
    <text evidence="2">The sequence shown here is derived from an EMBL/GenBank/DDBJ whole genome shotgun (WGS) entry which is preliminary data.</text>
</comment>
<protein>
    <submittedName>
        <fullName evidence="2">Uncharacterized protein</fullName>
    </submittedName>
</protein>
<sequence>MGWKKWLLIIPGILILFGGSVLLGWSILQISNQTDAVAANTGSSATQQKEEFSKEVINTPVSEEILVLDNGEKGHDFISEVHSFYDETLTWGRIDTADYEEQKKKAESIIETITHIKEVKNEELKADFTTIQGLAETVVKSDDREAMRKLHRYFHDLDIILHGYDYDETFQITKFRGEKQIE</sequence>
<keyword evidence="3" id="KW-1185">Reference proteome</keyword>